<protein>
    <submittedName>
        <fullName evidence="1">Uncharacterized protein</fullName>
    </submittedName>
</protein>
<dbReference type="VEuPathDB" id="FungiDB:MGL_1357"/>
<reference evidence="1 2" key="1">
    <citation type="journal article" date="2007" name="Proc. Natl. Acad. Sci. U.S.A.">
        <title>Dandruff-associated Malassezia genomes reveal convergent and divergent virulence traits shared with plant and human fungal pathogens.</title>
        <authorList>
            <person name="Xu J."/>
            <person name="Saunders C.W."/>
            <person name="Hu P."/>
            <person name="Grant R.A."/>
            <person name="Boekhout T."/>
            <person name="Kuramae E.E."/>
            <person name="Kronstad J.W."/>
            <person name="Deangelis Y.M."/>
            <person name="Reeder N.L."/>
            <person name="Johnstone K.R."/>
            <person name="Leland M."/>
            <person name="Fieno A.M."/>
            <person name="Begley W.M."/>
            <person name="Sun Y."/>
            <person name="Lacey M.P."/>
            <person name="Chaudhary T."/>
            <person name="Keough T."/>
            <person name="Chu L."/>
            <person name="Sears R."/>
            <person name="Yuan B."/>
            <person name="Dawson T.L.Jr."/>
        </authorList>
    </citation>
    <scope>NUCLEOTIDE SEQUENCE [LARGE SCALE GENOMIC DNA]</scope>
    <source>
        <strain evidence="2">ATCC MYA-4612 / CBS 7966</strain>
    </source>
</reference>
<accession>A8PX81</accession>
<dbReference type="InParanoid" id="A8PX81"/>
<gene>
    <name evidence="1" type="ORF">MGL_1357</name>
</gene>
<evidence type="ECO:0000313" key="1">
    <source>
        <dbReference type="EMBL" id="EDP43960.1"/>
    </source>
</evidence>
<keyword evidence="2" id="KW-1185">Reference proteome</keyword>
<dbReference type="EMBL" id="AAYY01000004">
    <property type="protein sequence ID" value="EDP43960.1"/>
    <property type="molecule type" value="Genomic_DNA"/>
</dbReference>
<proteinExistence type="predicted"/>
<sequence length="184" mass="20955">MLAPAPRGRILAIEVLIVTSFPQTTQLLIVVKTTRFDDGHVMAWYIEQDGLDYCWPTRTRLDPSLLHTDTKHNSSLGVMFRKSLVMAARHLCLDELEMICLRAPLPDSELGEDQYSWCFDVLLTLERLQCLAFGQTLALEEDICKLRLSLLNQEHPSVAEVMDTSFPKLKQETDTSKRTSVTVF</sequence>
<evidence type="ECO:0000313" key="2">
    <source>
        <dbReference type="Proteomes" id="UP000008837"/>
    </source>
</evidence>
<comment type="caution">
    <text evidence="1">The sequence shown here is derived from an EMBL/GenBank/DDBJ whole genome shotgun (WGS) entry which is preliminary data.</text>
</comment>
<dbReference type="RefSeq" id="XP_001731174.1">
    <property type="nucleotide sequence ID" value="XM_001731122.1"/>
</dbReference>
<dbReference type="GeneID" id="5855481"/>
<dbReference type="AlphaFoldDB" id="A8PX81"/>
<name>A8PX81_MALGO</name>
<organism evidence="1 2">
    <name type="scientific">Malassezia globosa (strain ATCC MYA-4612 / CBS 7966)</name>
    <name type="common">Dandruff-associated fungus</name>
    <dbReference type="NCBI Taxonomy" id="425265"/>
    <lineage>
        <taxon>Eukaryota</taxon>
        <taxon>Fungi</taxon>
        <taxon>Dikarya</taxon>
        <taxon>Basidiomycota</taxon>
        <taxon>Ustilaginomycotina</taxon>
        <taxon>Malasseziomycetes</taxon>
        <taxon>Malasseziales</taxon>
        <taxon>Malasseziaceae</taxon>
        <taxon>Malassezia</taxon>
    </lineage>
</organism>
<dbReference type="KEGG" id="mgl:MGL_1357"/>
<dbReference type="OMA" id="LETICYQ"/>
<dbReference type="OrthoDB" id="3359458at2759"/>
<dbReference type="Proteomes" id="UP000008837">
    <property type="component" value="Unassembled WGS sequence"/>
</dbReference>